<protein>
    <submittedName>
        <fullName evidence="2">HNH endonuclease</fullName>
    </submittedName>
</protein>
<dbReference type="Gene3D" id="1.10.30.50">
    <property type="match status" value="1"/>
</dbReference>
<dbReference type="InterPro" id="IPR002711">
    <property type="entry name" value="HNH"/>
</dbReference>
<evidence type="ECO:0000313" key="2">
    <source>
        <dbReference type="EMBL" id="HIJ99259.1"/>
    </source>
</evidence>
<gene>
    <name evidence="2" type="ORF">H1011_00335</name>
</gene>
<accession>A0A832UT27</accession>
<name>A0A832UT27_9ARCH</name>
<dbReference type="GO" id="GO:0008270">
    <property type="term" value="F:zinc ion binding"/>
    <property type="evidence" value="ECO:0007669"/>
    <property type="project" value="InterPro"/>
</dbReference>
<dbReference type="CDD" id="cd00085">
    <property type="entry name" value="HNHc"/>
    <property type="match status" value="1"/>
</dbReference>
<dbReference type="EMBL" id="DVAD01000003">
    <property type="protein sequence ID" value="HIJ99259.1"/>
    <property type="molecule type" value="Genomic_DNA"/>
</dbReference>
<comment type="caution">
    <text evidence="2">The sequence shown here is derived from an EMBL/GenBank/DDBJ whole genome shotgun (WGS) entry which is preliminary data.</text>
</comment>
<organism evidence="2 3">
    <name type="scientific">Candidatus Undinarchaeum marinum</name>
    <dbReference type="NCBI Taxonomy" id="2756141"/>
    <lineage>
        <taxon>Archaea</taxon>
        <taxon>Candidatus Undinarchaeota</taxon>
        <taxon>Candidatus Undinarchaeia</taxon>
        <taxon>Candidatus Undinarchaeales</taxon>
        <taxon>Candidatus Undinarchaeaceae</taxon>
        <taxon>Candidatus Undinarchaeum</taxon>
    </lineage>
</organism>
<dbReference type="Pfam" id="PF01844">
    <property type="entry name" value="HNH"/>
    <property type="match status" value="1"/>
</dbReference>
<dbReference type="InterPro" id="IPR003615">
    <property type="entry name" value="HNH_nuc"/>
</dbReference>
<reference evidence="2 3" key="1">
    <citation type="journal article" name="Nat. Commun.">
        <title>Undinarchaeota illuminate DPANN phylogeny and the impact of gene transfer on archaeal evolution.</title>
        <authorList>
            <person name="Dombrowski N."/>
            <person name="Williams T.A."/>
            <person name="Sun J."/>
            <person name="Woodcroft B.J."/>
            <person name="Lee J.H."/>
            <person name="Minh B.Q."/>
            <person name="Rinke C."/>
            <person name="Spang A."/>
        </authorList>
    </citation>
    <scope>NUCLEOTIDE SEQUENCE [LARGE SCALE GENOMIC DNA]</scope>
    <source>
        <strain evidence="2">MAG_bin17</strain>
    </source>
</reference>
<feature type="non-terminal residue" evidence="2">
    <location>
        <position position="1"/>
    </location>
</feature>
<keyword evidence="2" id="KW-0378">Hydrolase</keyword>
<feature type="domain" description="HNH" evidence="1">
    <location>
        <begin position="6"/>
        <end position="40"/>
    </location>
</feature>
<proteinExistence type="predicted"/>
<keyword evidence="2" id="KW-0540">Nuclease</keyword>
<keyword evidence="2" id="KW-0255">Endonuclease</keyword>
<evidence type="ECO:0000313" key="3">
    <source>
        <dbReference type="Proteomes" id="UP000604391"/>
    </source>
</evidence>
<dbReference type="AlphaFoldDB" id="A0A832UT27"/>
<sequence length="70" mass="8186">IEKLGYDHIIPLSKAPSGFVYTIDDIQPLCNPCNASKGNRLMKEYYKEYYEREEVKAKLKDTKIGRIVYK</sequence>
<dbReference type="GO" id="GO:0004519">
    <property type="term" value="F:endonuclease activity"/>
    <property type="evidence" value="ECO:0007669"/>
    <property type="project" value="UniProtKB-KW"/>
</dbReference>
<dbReference type="Proteomes" id="UP000604391">
    <property type="component" value="Unassembled WGS sequence"/>
</dbReference>
<keyword evidence="3" id="KW-1185">Reference proteome</keyword>
<dbReference type="GO" id="GO:0003676">
    <property type="term" value="F:nucleic acid binding"/>
    <property type="evidence" value="ECO:0007669"/>
    <property type="project" value="InterPro"/>
</dbReference>
<evidence type="ECO:0000259" key="1">
    <source>
        <dbReference type="Pfam" id="PF01844"/>
    </source>
</evidence>